<dbReference type="Pfam" id="PF02467">
    <property type="entry name" value="Whib"/>
    <property type="match status" value="1"/>
</dbReference>
<feature type="compositionally biased region" description="Basic and acidic residues" evidence="1">
    <location>
        <begin position="128"/>
        <end position="140"/>
    </location>
</feature>
<evidence type="ECO:0000313" key="4">
    <source>
        <dbReference type="Proteomes" id="UP000240601"/>
    </source>
</evidence>
<accession>A0A2L1IX99</accession>
<dbReference type="EMBL" id="MG757157">
    <property type="protein sequence ID" value="AVD99840.1"/>
    <property type="molecule type" value="Genomic_DNA"/>
</dbReference>
<evidence type="ECO:0000313" key="3">
    <source>
        <dbReference type="EMBL" id="AVD99840.1"/>
    </source>
</evidence>
<dbReference type="PROSITE" id="PS51674">
    <property type="entry name" value="4FE4S_WBL"/>
    <property type="match status" value="1"/>
</dbReference>
<name>A0A2L1IX99_9CAUD</name>
<evidence type="ECO:0000256" key="1">
    <source>
        <dbReference type="SAM" id="MobiDB-lite"/>
    </source>
</evidence>
<reference evidence="3 4" key="1">
    <citation type="submission" date="2018-01" db="EMBL/GenBank/DDBJ databases">
        <authorList>
            <person name="Freeman E."/>
            <person name="St-Pierre M."/>
            <person name="Tero B."/>
            <person name="Wilson B."/>
            <person name="King B."/>
            <person name="Molloy S.D."/>
            <person name="Garlena R.A."/>
            <person name="Russell D.A."/>
            <person name="Pope W.H."/>
            <person name="Jacobs-Sera D."/>
            <person name="Hendrix R.W."/>
            <person name="Hatfull G.F."/>
        </authorList>
    </citation>
    <scope>NUCLEOTIDE SEQUENCE [LARGE SCALE GENOMIC DNA]</scope>
</reference>
<proteinExistence type="predicted"/>
<sequence length="140" mass="14846">MSKAGPLLLFPLSPAQRAVDWRRALCCADRFQGVWLWDAELDGGGEKNAKGESSVARADRHEAAKTVCRACPERLACLAAARSDPRAEGIYGGELIIRNEGLSRGHRQGSLGAGVPAQGPEVRGPSDAVDHSGDERRTAG</sequence>
<protein>
    <submittedName>
        <fullName evidence="3">WhiB family transcription factor</fullName>
    </submittedName>
</protein>
<feature type="domain" description="4Fe-4S Wbl-type" evidence="2">
    <location>
        <begin position="25"/>
        <end position="101"/>
    </location>
</feature>
<keyword evidence="4" id="KW-1185">Reference proteome</keyword>
<dbReference type="Proteomes" id="UP000240601">
    <property type="component" value="Segment"/>
</dbReference>
<organism evidence="3 4">
    <name type="scientific">Gordonia phage Flapper</name>
    <dbReference type="NCBI Taxonomy" id="2079415"/>
    <lineage>
        <taxon>Viruses</taxon>
        <taxon>Duplodnaviria</taxon>
        <taxon>Heunggongvirae</taxon>
        <taxon>Uroviricota</taxon>
        <taxon>Caudoviricetes</taxon>
        <taxon>Zierdtviridae</taxon>
        <taxon>Emilbogenvirinae</taxon>
        <taxon>Gruunavirus</taxon>
        <taxon>Gruunavirus flapper</taxon>
    </lineage>
</organism>
<evidence type="ECO:0000259" key="2">
    <source>
        <dbReference type="PROSITE" id="PS51674"/>
    </source>
</evidence>
<dbReference type="InterPro" id="IPR034768">
    <property type="entry name" value="4FE4S_WBL"/>
</dbReference>
<feature type="region of interest" description="Disordered" evidence="1">
    <location>
        <begin position="107"/>
        <end position="140"/>
    </location>
</feature>
<gene>
    <name evidence="3" type="ORF">SEA_FLAPPER_59</name>
</gene>